<accession>A0ABT5EUD6</accession>
<dbReference type="EMBL" id="JAQNDO010000001">
    <property type="protein sequence ID" value="MDC0745442.1"/>
    <property type="molecule type" value="Genomic_DNA"/>
</dbReference>
<keyword evidence="2" id="KW-1185">Reference proteome</keyword>
<name>A0ABT5EUD6_9BACT</name>
<dbReference type="RefSeq" id="WP_271922945.1">
    <property type="nucleotide sequence ID" value="NZ_JAQNDO010000001.1"/>
</dbReference>
<evidence type="ECO:0000313" key="1">
    <source>
        <dbReference type="EMBL" id="MDC0745442.1"/>
    </source>
</evidence>
<organism evidence="1 2">
    <name type="scientific">Polyangium mundeleinium</name>
    <dbReference type="NCBI Taxonomy" id="2995306"/>
    <lineage>
        <taxon>Bacteria</taxon>
        <taxon>Pseudomonadati</taxon>
        <taxon>Myxococcota</taxon>
        <taxon>Polyangia</taxon>
        <taxon>Polyangiales</taxon>
        <taxon>Polyangiaceae</taxon>
        <taxon>Polyangium</taxon>
    </lineage>
</organism>
<comment type="caution">
    <text evidence="1">The sequence shown here is derived from an EMBL/GenBank/DDBJ whole genome shotgun (WGS) entry which is preliminary data.</text>
</comment>
<sequence>MSLARTPGSVFRLRTIDASSHEWSPLPPVMTLPPRPLLLVLTTSLFACAGQTPPPSPPGAPLAAAAPAKGYDARGQAKPCEPPPADCPAVSRDRDLADRCSLGGFRMIQCGCEMLCGGNPGSGEKQAYDAEGHGKACAPAKDDCTPEPARAAFQDACSEKGHKLQVCGCEWLCSGKPAP</sequence>
<proteinExistence type="predicted"/>
<reference evidence="1 2" key="1">
    <citation type="submission" date="2022-11" db="EMBL/GenBank/DDBJ databases">
        <title>Minimal conservation of predation-associated metabolite biosynthetic gene clusters underscores biosynthetic potential of Myxococcota including descriptions for ten novel species: Archangium lansinium sp. nov., Myxococcus landrumus sp. nov., Nannocystis bai.</title>
        <authorList>
            <person name="Ahearne A."/>
            <person name="Stevens C."/>
            <person name="Dowd S."/>
        </authorList>
    </citation>
    <scope>NUCLEOTIDE SEQUENCE [LARGE SCALE GENOMIC DNA]</scope>
    <source>
        <strain evidence="1 2">RJM3</strain>
    </source>
</reference>
<evidence type="ECO:0008006" key="3">
    <source>
        <dbReference type="Google" id="ProtNLM"/>
    </source>
</evidence>
<dbReference type="Proteomes" id="UP001221411">
    <property type="component" value="Unassembled WGS sequence"/>
</dbReference>
<protein>
    <recommendedName>
        <fullName evidence="3">Lipoprotein</fullName>
    </recommendedName>
</protein>
<gene>
    <name evidence="1" type="ORF">POL67_29185</name>
</gene>
<evidence type="ECO:0000313" key="2">
    <source>
        <dbReference type="Proteomes" id="UP001221411"/>
    </source>
</evidence>